<comment type="function">
    <text evidence="13">Component of the EKC/KEOPS complex that is required for the formation of a threonylcarbamoyl group on adenosine at position 37 (t(6)A37) in tRNAs that read codons beginning with adenine. The complex is probably involved in the transfer of the threonylcarbamoyl moiety of threonylcarbamoyl-AMP (TC-AMP) to the N6 group of A37. GON7 likely plays a supporting role to the catalytic subunit KAE1 in the complex. The EKC/KEOPS complex also promotes both telomere uncapping and telomere elongation. The complex is required for efficient recruitment of transcriptional coactivators.</text>
</comment>
<evidence type="ECO:0000256" key="4">
    <source>
        <dbReference type="ARBA" id="ARBA00011534"/>
    </source>
</evidence>
<evidence type="ECO:0000256" key="12">
    <source>
        <dbReference type="ARBA" id="ARBA00023242"/>
    </source>
</evidence>
<evidence type="ECO:0000256" key="1">
    <source>
        <dbReference type="ARBA" id="ARBA00004123"/>
    </source>
</evidence>
<keyword evidence="8" id="KW-0779">Telomere</keyword>
<dbReference type="InterPro" id="IPR014849">
    <property type="entry name" value="EKC/KEOPS_Gon7"/>
</dbReference>
<comment type="subunit">
    <text evidence="4">Component of the EKC/KEOPS complex composed of at least BUD32, CGI121, GON7, KAE1 and PCC1; the whole complex dimerizes.</text>
</comment>
<name>A0A0H1BJ65_9EURO</name>
<evidence type="ECO:0000256" key="2">
    <source>
        <dbReference type="ARBA" id="ARBA00004574"/>
    </source>
</evidence>
<evidence type="ECO:0000256" key="5">
    <source>
        <dbReference type="ARBA" id="ARBA00019746"/>
    </source>
</evidence>
<feature type="region of interest" description="Disordered" evidence="14">
    <location>
        <begin position="70"/>
        <end position="113"/>
    </location>
</feature>
<evidence type="ECO:0000256" key="14">
    <source>
        <dbReference type="SAM" id="MobiDB-lite"/>
    </source>
</evidence>
<comment type="similarity">
    <text evidence="3">Belongs to the GON7 family.</text>
</comment>
<dbReference type="Proteomes" id="UP000053573">
    <property type="component" value="Unassembled WGS sequence"/>
</dbReference>
<keyword evidence="10" id="KW-0010">Activator</keyword>
<evidence type="ECO:0000256" key="13">
    <source>
        <dbReference type="ARBA" id="ARBA00025393"/>
    </source>
</evidence>
<sequence length="113" mass="12222">MAVPPSPSSSSPSVLHATYTSPDTTHTFAHTLSASVPRSSSSSDTPAKTAYLTELRGAVSTLQTEVNEFLTARMDEDNNNNRQASAGGADKTKSERERREEENYGEEVVDDED</sequence>
<evidence type="ECO:0000313" key="15">
    <source>
        <dbReference type="EMBL" id="KLJ11355.1"/>
    </source>
</evidence>
<comment type="caution">
    <text evidence="15">The sequence shown here is derived from an EMBL/GenBank/DDBJ whole genome shotgun (WGS) entry which is preliminary data.</text>
</comment>
<evidence type="ECO:0000256" key="8">
    <source>
        <dbReference type="ARBA" id="ARBA00022895"/>
    </source>
</evidence>
<accession>A0A0H1BJ65</accession>
<feature type="compositionally biased region" description="Acidic residues" evidence="14">
    <location>
        <begin position="103"/>
        <end position="113"/>
    </location>
</feature>
<evidence type="ECO:0000256" key="9">
    <source>
        <dbReference type="ARBA" id="ARBA00023015"/>
    </source>
</evidence>
<keyword evidence="6" id="KW-0158">Chromosome</keyword>
<proteinExistence type="inferred from homology"/>
<keyword evidence="16" id="KW-1185">Reference proteome</keyword>
<dbReference type="GO" id="GO:0005634">
    <property type="term" value="C:nucleus"/>
    <property type="evidence" value="ECO:0007669"/>
    <property type="project" value="UniProtKB-SubCell"/>
</dbReference>
<dbReference type="GO" id="GO:0008033">
    <property type="term" value="P:tRNA processing"/>
    <property type="evidence" value="ECO:0007669"/>
    <property type="project" value="UniProtKB-KW"/>
</dbReference>
<comment type="subcellular location">
    <subcellularLocation>
        <location evidence="2">Chromosome</location>
        <location evidence="2">Telomere</location>
    </subcellularLocation>
    <subcellularLocation>
        <location evidence="1">Nucleus</location>
    </subcellularLocation>
</comment>
<feature type="region of interest" description="Disordered" evidence="14">
    <location>
        <begin position="1"/>
        <end position="21"/>
    </location>
</feature>
<dbReference type="Pfam" id="PF08738">
    <property type="entry name" value="Gon7"/>
    <property type="match status" value="1"/>
</dbReference>
<protein>
    <recommendedName>
        <fullName evidence="5">EKC/KEOPS complex subunit GON7</fullName>
    </recommendedName>
</protein>
<keyword evidence="11" id="KW-0804">Transcription</keyword>
<gene>
    <name evidence="15" type="ORF">EMPG_13378</name>
</gene>
<evidence type="ECO:0000313" key="16">
    <source>
        <dbReference type="Proteomes" id="UP000053573"/>
    </source>
</evidence>
<keyword evidence="7" id="KW-0819">tRNA processing</keyword>
<evidence type="ECO:0000256" key="6">
    <source>
        <dbReference type="ARBA" id="ARBA00022454"/>
    </source>
</evidence>
<dbReference type="GO" id="GO:0000781">
    <property type="term" value="C:chromosome, telomeric region"/>
    <property type="evidence" value="ECO:0007669"/>
    <property type="project" value="UniProtKB-SubCell"/>
</dbReference>
<evidence type="ECO:0000256" key="3">
    <source>
        <dbReference type="ARBA" id="ARBA00008529"/>
    </source>
</evidence>
<keyword evidence="12" id="KW-0539">Nucleus</keyword>
<keyword evidence="9" id="KW-0805">Transcription regulation</keyword>
<feature type="compositionally biased region" description="Basic and acidic residues" evidence="14">
    <location>
        <begin position="90"/>
        <end position="102"/>
    </location>
</feature>
<dbReference type="EMBL" id="LDEV01001592">
    <property type="protein sequence ID" value="KLJ11355.1"/>
    <property type="molecule type" value="Genomic_DNA"/>
</dbReference>
<dbReference type="OrthoDB" id="2288868at2759"/>
<dbReference type="AlphaFoldDB" id="A0A0H1BJ65"/>
<organism evidence="15 16">
    <name type="scientific">Blastomyces silverae</name>
    <dbReference type="NCBI Taxonomy" id="2060906"/>
    <lineage>
        <taxon>Eukaryota</taxon>
        <taxon>Fungi</taxon>
        <taxon>Dikarya</taxon>
        <taxon>Ascomycota</taxon>
        <taxon>Pezizomycotina</taxon>
        <taxon>Eurotiomycetes</taxon>
        <taxon>Eurotiomycetidae</taxon>
        <taxon>Onygenales</taxon>
        <taxon>Ajellomycetaceae</taxon>
        <taxon>Blastomyces</taxon>
    </lineage>
</organism>
<evidence type="ECO:0000256" key="10">
    <source>
        <dbReference type="ARBA" id="ARBA00023159"/>
    </source>
</evidence>
<evidence type="ECO:0000256" key="7">
    <source>
        <dbReference type="ARBA" id="ARBA00022694"/>
    </source>
</evidence>
<evidence type="ECO:0000256" key="11">
    <source>
        <dbReference type="ARBA" id="ARBA00023163"/>
    </source>
</evidence>
<reference evidence="16" key="1">
    <citation type="journal article" date="2015" name="PLoS Genet.">
        <title>The dynamic genome and transcriptome of the human fungal pathogen Blastomyces and close relative Emmonsia.</title>
        <authorList>
            <person name="Munoz J.F."/>
            <person name="Gauthier G.M."/>
            <person name="Desjardins C.A."/>
            <person name="Gallo J.E."/>
            <person name="Holder J."/>
            <person name="Sullivan T.D."/>
            <person name="Marty A.J."/>
            <person name="Carmen J.C."/>
            <person name="Chen Z."/>
            <person name="Ding L."/>
            <person name="Gujja S."/>
            <person name="Magrini V."/>
            <person name="Misas E."/>
            <person name="Mitreva M."/>
            <person name="Priest M."/>
            <person name="Saif S."/>
            <person name="Whiston E.A."/>
            <person name="Young S."/>
            <person name="Zeng Q."/>
            <person name="Goldman W.E."/>
            <person name="Mardis E.R."/>
            <person name="Taylor J.W."/>
            <person name="McEwen J.G."/>
            <person name="Clay O.K."/>
            <person name="Klein B.S."/>
            <person name="Cuomo C.A."/>
        </authorList>
    </citation>
    <scope>NUCLEOTIDE SEQUENCE [LARGE SCALE GENOMIC DNA]</scope>
    <source>
        <strain evidence="16">UAMH 139</strain>
    </source>
</reference>